<feature type="compositionally biased region" description="Polar residues" evidence="5">
    <location>
        <begin position="164"/>
        <end position="173"/>
    </location>
</feature>
<dbReference type="PANTHER" id="PTHR48016">
    <property type="entry name" value="MAP KINASE KINASE KINASE SSK2-RELATED-RELATED"/>
    <property type="match status" value="1"/>
</dbReference>
<evidence type="ECO:0000259" key="6">
    <source>
        <dbReference type="PROSITE" id="PS50011"/>
    </source>
</evidence>
<dbReference type="EMBL" id="JAFBMS010000022">
    <property type="protein sequence ID" value="KAG9343842.1"/>
    <property type="molecule type" value="Genomic_DNA"/>
</dbReference>
<sequence length="870" mass="96400">MAVRCRILNSTTPFIEPQKEPRGQMKGQLEGHSTLVEMVGSREGEYLKKAIMQGTAEDIGSKPPGQEKSHLFIAQPQDQGKEEFCPSCTEPAYTGFRRLTRRSSIEHSNLSGKVAYEESRTGARSPRSAKKRRKRQRQRRQKEGKGGAGRGGDRGRVSSGVPEQESSGSQWPFNPQDEALEYNSSCSSSSSRQSSGVQETQRPGWVRTVSSQPSYAQGPPCSTLPWCPPGPATLPRMSLYSQESKSESHLSSEVNWSLARFGLRGNVCQEDQSFATPFFKEVEREAKVEEEEGLGGSEVNEGILFHPDDKLQPRDYEYKEARDYSLLGHICSGSYGDVYKVQDKSTGFKCAAKKIPLNQFCSEEAGSWSALNSPRVLEFYGAVREGPSVVLFMALKSGSVGQLLKERGRLPEDLALHYLCQVSEALEHLQSRRVLHLDVKADNVLLSEDGKDTFLSDFGHSERLDSNGRSTKANPGYEFQGTETHMAPEVVKGEPRGAKADVWSSCCFLLHMLNGCHPWIRYYSSPLCLKIANEDPPLREIPSNCKPHTADVIKAGLRKDPMERASATELKEKTARALEEVGGLTSPIKGAYQEPAKAEPMETHHTSSESLPSPRAQPPVLPSPAPSGDVNSELGTGWRRCWRGHVEEEEEGDEADEEEGGGADSLPAFCGAPSVLQSHNSRQSKWEWQSISPLAWELEKEFYLSSLSQSHPPELQEQLLSCLSSDCHLHRDSQDRDSGHWSMGNSDYFSSGVFSYSSQPDGQSFGLDWLGPGHSTPPHCFPGVDVRIQDFTGQCLRIRENRGVKVGHIATGISDQISERAFSLEKQDGQSVSPEEEVLDSGLWLRCTLAPDRGSYWRWRVKDGVLETLE</sequence>
<feature type="region of interest" description="Disordered" evidence="5">
    <location>
        <begin position="112"/>
        <end position="204"/>
    </location>
</feature>
<dbReference type="FunFam" id="1.10.510.10:FF:000383">
    <property type="entry name" value="Mitogen-activated protein kinase kinase kinase 14"/>
    <property type="match status" value="1"/>
</dbReference>
<dbReference type="InterPro" id="IPR011009">
    <property type="entry name" value="Kinase-like_dom_sf"/>
</dbReference>
<dbReference type="PANTHER" id="PTHR48016:SF9">
    <property type="entry name" value="MITOGEN-ACTIVATED PROTEIN KINASE KINASE KINASE 14"/>
    <property type="match status" value="1"/>
</dbReference>
<dbReference type="OrthoDB" id="5836549at2759"/>
<evidence type="ECO:0000256" key="3">
    <source>
        <dbReference type="ARBA" id="ARBA00022777"/>
    </source>
</evidence>
<dbReference type="InterPro" id="IPR000719">
    <property type="entry name" value="Prot_kinase_dom"/>
</dbReference>
<keyword evidence="4" id="KW-0067">ATP-binding</keyword>
<feature type="region of interest" description="Disordered" evidence="5">
    <location>
        <begin position="594"/>
        <end position="636"/>
    </location>
</feature>
<name>A0A8T2P2I2_9TELE</name>
<keyword evidence="8" id="KW-1185">Reference proteome</keyword>
<dbReference type="InterPro" id="IPR050538">
    <property type="entry name" value="MAP_kinase_kinase_kinase"/>
</dbReference>
<feature type="compositionally biased region" description="Basic residues" evidence="5">
    <location>
        <begin position="127"/>
        <end position="140"/>
    </location>
</feature>
<feature type="compositionally biased region" description="Low complexity" evidence="5">
    <location>
        <begin position="184"/>
        <end position="195"/>
    </location>
</feature>
<keyword evidence="2" id="KW-0547">Nucleotide-binding</keyword>
<feature type="compositionally biased region" description="Basic and acidic residues" evidence="5">
    <location>
        <begin position="596"/>
        <end position="607"/>
    </location>
</feature>
<dbReference type="PROSITE" id="PS00108">
    <property type="entry name" value="PROTEIN_KINASE_ST"/>
    <property type="match status" value="1"/>
</dbReference>
<evidence type="ECO:0000256" key="1">
    <source>
        <dbReference type="ARBA" id="ARBA00022679"/>
    </source>
</evidence>
<feature type="compositionally biased region" description="Basic and acidic residues" evidence="5">
    <location>
        <begin position="141"/>
        <end position="156"/>
    </location>
</feature>
<dbReference type="Pfam" id="PF00069">
    <property type="entry name" value="Pkinase"/>
    <property type="match status" value="1"/>
</dbReference>
<evidence type="ECO:0000313" key="8">
    <source>
        <dbReference type="Proteomes" id="UP000824540"/>
    </source>
</evidence>
<feature type="compositionally biased region" description="Pro residues" evidence="5">
    <location>
        <begin position="615"/>
        <end position="625"/>
    </location>
</feature>
<dbReference type="Proteomes" id="UP000824540">
    <property type="component" value="Unassembled WGS sequence"/>
</dbReference>
<comment type="caution">
    <text evidence="7">The sequence shown here is derived from an EMBL/GenBank/DDBJ whole genome shotgun (WGS) entry which is preliminary data.</text>
</comment>
<dbReference type="Gene3D" id="1.10.510.10">
    <property type="entry name" value="Transferase(Phosphotransferase) domain 1"/>
    <property type="match status" value="1"/>
</dbReference>
<dbReference type="InterPro" id="IPR008271">
    <property type="entry name" value="Ser/Thr_kinase_AS"/>
</dbReference>
<evidence type="ECO:0000256" key="2">
    <source>
        <dbReference type="ARBA" id="ARBA00022741"/>
    </source>
</evidence>
<dbReference type="Gene3D" id="3.30.200.20">
    <property type="entry name" value="Phosphorylase Kinase, domain 1"/>
    <property type="match status" value="1"/>
</dbReference>
<feature type="domain" description="Protein kinase" evidence="6">
    <location>
        <begin position="324"/>
        <end position="578"/>
    </location>
</feature>
<feature type="region of interest" description="Disordered" evidence="5">
    <location>
        <begin position="647"/>
        <end position="666"/>
    </location>
</feature>
<keyword evidence="1" id="KW-0808">Transferase</keyword>
<dbReference type="AlphaFoldDB" id="A0A8T2P2I2"/>
<gene>
    <name evidence="7" type="ORF">JZ751_013223</name>
</gene>
<keyword evidence="3" id="KW-0418">Kinase</keyword>
<evidence type="ECO:0000256" key="4">
    <source>
        <dbReference type="ARBA" id="ARBA00022840"/>
    </source>
</evidence>
<accession>A0A8T2P2I2</accession>
<dbReference type="SMART" id="SM00220">
    <property type="entry name" value="S_TKc"/>
    <property type="match status" value="1"/>
</dbReference>
<dbReference type="GO" id="GO:0004672">
    <property type="term" value="F:protein kinase activity"/>
    <property type="evidence" value="ECO:0007669"/>
    <property type="project" value="InterPro"/>
</dbReference>
<reference evidence="7" key="1">
    <citation type="thesis" date="2021" institute="BYU ScholarsArchive" country="Provo, UT, USA">
        <title>Applications of and Algorithms for Genome Assembly and Genomic Analyses with an Emphasis on Marine Teleosts.</title>
        <authorList>
            <person name="Pickett B.D."/>
        </authorList>
    </citation>
    <scope>NUCLEOTIDE SEQUENCE</scope>
    <source>
        <strain evidence="7">HI-2016</strain>
    </source>
</reference>
<feature type="compositionally biased region" description="Acidic residues" evidence="5">
    <location>
        <begin position="647"/>
        <end position="661"/>
    </location>
</feature>
<dbReference type="PROSITE" id="PS50011">
    <property type="entry name" value="PROTEIN_KINASE_DOM"/>
    <property type="match status" value="1"/>
</dbReference>
<evidence type="ECO:0000256" key="5">
    <source>
        <dbReference type="SAM" id="MobiDB-lite"/>
    </source>
</evidence>
<dbReference type="GO" id="GO:0007249">
    <property type="term" value="P:canonical NF-kappaB signal transduction"/>
    <property type="evidence" value="ECO:0007669"/>
    <property type="project" value="TreeGrafter"/>
</dbReference>
<organism evidence="7 8">
    <name type="scientific">Albula glossodonta</name>
    <name type="common">roundjaw bonefish</name>
    <dbReference type="NCBI Taxonomy" id="121402"/>
    <lineage>
        <taxon>Eukaryota</taxon>
        <taxon>Metazoa</taxon>
        <taxon>Chordata</taxon>
        <taxon>Craniata</taxon>
        <taxon>Vertebrata</taxon>
        <taxon>Euteleostomi</taxon>
        <taxon>Actinopterygii</taxon>
        <taxon>Neopterygii</taxon>
        <taxon>Teleostei</taxon>
        <taxon>Albuliformes</taxon>
        <taxon>Albulidae</taxon>
        <taxon>Albula</taxon>
    </lineage>
</organism>
<evidence type="ECO:0000313" key="7">
    <source>
        <dbReference type="EMBL" id="KAG9343842.1"/>
    </source>
</evidence>
<dbReference type="GO" id="GO:0005524">
    <property type="term" value="F:ATP binding"/>
    <property type="evidence" value="ECO:0007669"/>
    <property type="project" value="UniProtKB-KW"/>
</dbReference>
<protein>
    <recommendedName>
        <fullName evidence="6">Protein kinase domain-containing protein</fullName>
    </recommendedName>
</protein>
<proteinExistence type="predicted"/>
<dbReference type="SUPFAM" id="SSF56112">
    <property type="entry name" value="Protein kinase-like (PK-like)"/>
    <property type="match status" value="1"/>
</dbReference>